<evidence type="ECO:0000313" key="2">
    <source>
        <dbReference type="Proteomes" id="UP001234297"/>
    </source>
</evidence>
<sequence>MARESAAVANGAAMGGRAAAARSGFRGVAAACVWRKKMGSPGLRESLEMEGMRKRAMVTGWRRDGRRGISERGFFLEEDGSGGLLREEDGVWRRWVVRDEEEGDGHWMERRWAS</sequence>
<dbReference type="Proteomes" id="UP001234297">
    <property type="component" value="Chromosome 1"/>
</dbReference>
<protein>
    <submittedName>
        <fullName evidence="1">Uncharacterized protein</fullName>
    </submittedName>
</protein>
<proteinExistence type="predicted"/>
<name>A0ACC2MV66_PERAE</name>
<gene>
    <name evidence="1" type="ORF">MRB53_002356</name>
</gene>
<accession>A0ACC2MV66</accession>
<keyword evidence="2" id="KW-1185">Reference proteome</keyword>
<evidence type="ECO:0000313" key="1">
    <source>
        <dbReference type="EMBL" id="KAJ8649333.1"/>
    </source>
</evidence>
<reference evidence="1 2" key="1">
    <citation type="journal article" date="2022" name="Hortic Res">
        <title>A haplotype resolved chromosomal level avocado genome allows analysis of novel avocado genes.</title>
        <authorList>
            <person name="Nath O."/>
            <person name="Fletcher S.J."/>
            <person name="Hayward A."/>
            <person name="Shaw L.M."/>
            <person name="Masouleh A.K."/>
            <person name="Furtado A."/>
            <person name="Henry R.J."/>
            <person name="Mitter N."/>
        </authorList>
    </citation>
    <scope>NUCLEOTIDE SEQUENCE [LARGE SCALE GENOMIC DNA]</scope>
    <source>
        <strain evidence="2">cv. Hass</strain>
    </source>
</reference>
<dbReference type="EMBL" id="CM056809">
    <property type="protein sequence ID" value="KAJ8649333.1"/>
    <property type="molecule type" value="Genomic_DNA"/>
</dbReference>
<organism evidence="1 2">
    <name type="scientific">Persea americana</name>
    <name type="common">Avocado</name>
    <dbReference type="NCBI Taxonomy" id="3435"/>
    <lineage>
        <taxon>Eukaryota</taxon>
        <taxon>Viridiplantae</taxon>
        <taxon>Streptophyta</taxon>
        <taxon>Embryophyta</taxon>
        <taxon>Tracheophyta</taxon>
        <taxon>Spermatophyta</taxon>
        <taxon>Magnoliopsida</taxon>
        <taxon>Magnoliidae</taxon>
        <taxon>Laurales</taxon>
        <taxon>Lauraceae</taxon>
        <taxon>Persea</taxon>
    </lineage>
</organism>
<comment type="caution">
    <text evidence="1">The sequence shown here is derived from an EMBL/GenBank/DDBJ whole genome shotgun (WGS) entry which is preliminary data.</text>
</comment>